<dbReference type="PANTHER" id="PTHR30189:SF1">
    <property type="entry name" value="LPS-ASSEMBLY PROTEIN LPTD"/>
    <property type="match status" value="1"/>
</dbReference>
<keyword evidence="1" id="KW-0472">Membrane</keyword>
<dbReference type="InterPro" id="IPR007543">
    <property type="entry name" value="LptD_C"/>
</dbReference>
<dbReference type="PANTHER" id="PTHR30189">
    <property type="entry name" value="LPS-ASSEMBLY PROTEIN"/>
    <property type="match status" value="1"/>
</dbReference>
<keyword evidence="1" id="KW-0998">Cell outer membrane</keyword>
<dbReference type="Proteomes" id="UP001243757">
    <property type="component" value="Unassembled WGS sequence"/>
</dbReference>
<accession>A0ABT7EVS2</accession>
<feature type="signal peptide" evidence="1">
    <location>
        <begin position="1"/>
        <end position="20"/>
    </location>
</feature>
<dbReference type="InterPro" id="IPR050218">
    <property type="entry name" value="LptD"/>
</dbReference>
<dbReference type="RefSeq" id="WP_284479199.1">
    <property type="nucleotide sequence ID" value="NZ_JASNJD010000001.1"/>
</dbReference>
<dbReference type="EMBL" id="JASNJD010000001">
    <property type="protein sequence ID" value="MDK3016385.1"/>
    <property type="molecule type" value="Genomic_DNA"/>
</dbReference>
<evidence type="ECO:0000313" key="3">
    <source>
        <dbReference type="EMBL" id="MDK3016385.1"/>
    </source>
</evidence>
<comment type="function">
    <text evidence="1">Involved in the assembly of lipopolysaccharide (LPS) at the surface of the outer membrane.</text>
</comment>
<comment type="subcellular location">
    <subcellularLocation>
        <location evidence="1">Cell outer membrane</location>
    </subcellularLocation>
</comment>
<keyword evidence="1" id="KW-0732">Signal</keyword>
<organism evidence="3 4">
    <name type="scientific">Pseudodonghicola flavimaris</name>
    <dbReference type="NCBI Taxonomy" id="3050036"/>
    <lineage>
        <taxon>Bacteria</taxon>
        <taxon>Pseudomonadati</taxon>
        <taxon>Pseudomonadota</taxon>
        <taxon>Alphaproteobacteria</taxon>
        <taxon>Rhodobacterales</taxon>
        <taxon>Paracoccaceae</taxon>
        <taxon>Pseudodonghicola</taxon>
    </lineage>
</organism>
<dbReference type="Pfam" id="PF04453">
    <property type="entry name" value="LptD"/>
    <property type="match status" value="1"/>
</dbReference>
<evidence type="ECO:0000313" key="4">
    <source>
        <dbReference type="Proteomes" id="UP001243757"/>
    </source>
</evidence>
<dbReference type="HAMAP" id="MF_01411">
    <property type="entry name" value="LPS_assembly_LptD"/>
    <property type="match status" value="1"/>
</dbReference>
<evidence type="ECO:0000259" key="2">
    <source>
        <dbReference type="Pfam" id="PF04453"/>
    </source>
</evidence>
<comment type="caution">
    <text evidence="1">Lacks conserved residue(s) required for the propagation of feature annotation.</text>
</comment>
<comment type="subunit">
    <text evidence="1">Component of the lipopolysaccharide transport and assembly complex.</text>
</comment>
<evidence type="ECO:0000256" key="1">
    <source>
        <dbReference type="HAMAP-Rule" id="MF_01411"/>
    </source>
</evidence>
<reference evidence="3 4" key="1">
    <citation type="submission" date="2023-05" db="EMBL/GenBank/DDBJ databases">
        <title>Pseudodonghicola sp. nov.</title>
        <authorList>
            <person name="Huang J."/>
        </authorList>
    </citation>
    <scope>NUCLEOTIDE SEQUENCE [LARGE SCALE GENOMIC DNA]</scope>
    <source>
        <strain evidence="3 4">IC7</strain>
    </source>
</reference>
<keyword evidence="4" id="KW-1185">Reference proteome</keyword>
<dbReference type="InterPro" id="IPR020889">
    <property type="entry name" value="LipoPS_assembly_LptD"/>
</dbReference>
<protein>
    <recommendedName>
        <fullName evidence="1">LPS-assembly protein LptD</fullName>
    </recommendedName>
</protein>
<feature type="domain" description="LptD C-terminal" evidence="2">
    <location>
        <begin position="286"/>
        <end position="647"/>
    </location>
</feature>
<proteinExistence type="inferred from homology"/>
<feature type="chain" id="PRO_5044929586" description="LPS-assembly protein LptD" evidence="1">
    <location>
        <begin position="21"/>
        <end position="723"/>
    </location>
</feature>
<gene>
    <name evidence="1 3" type="primary">lptD</name>
    <name evidence="3" type="ORF">QO033_01780</name>
</gene>
<name>A0ABT7EVS2_9RHOB</name>
<sequence precursor="true">MNLNGLIPLALIAALSPALPARLAAQSLPPAPAIASETEVTPAMLVADSVFITPERRLVAEGHVEAFQGDTRLSASKITFDRETGRLDIEGPIRIDQGDNMTVLADAAELDRELQNGLLQGARMVFDQQVQLASLQMMRVGGRYTQLYKTTVTSCHVCGDGRPPLWQIRAQSVTHDQQERQLYFKGAQLRVLDVPVFYFPAMRLPDPSLDRATGFLIPSIRTTSQLGTGIKVPYFFRIGDSRDLTVTPYLSPKTETLGLRYRQAFRHGRIEVEGAYTRDDLLPDESRGYMFATGEFDLGNRFKLNFDLKTASDNAYLVDYGLHDYDRLRSQVELSRATRDSLLRAAAIHYDSLRDGEDEALIPTRIADFSYQHRLFPQALGGELRLGLDSRAYQRTSPANITGRDVARITADAEWRRSWIFNNGLRADWRMGFSADRFNISDDTTYGNEITRTTPRAALTLRYPMTLTNSGGVTHFLEPLMQLGWTDVNGPAAPIDESRFVEFDQGNLLSLSRFPSGDAREDGTTLVMGVNWARYAPAGWQAAATVAQVFRGTADANFSTTSGLADGSSDVLLAGQLRTQTGLALTARGLLDDSFSFSKMELRGDWAGKRIALRGSYLWLGTDTAEGRSEDLSELWFDGSYQVTQNWTASANLRYDIASDNATYAGVGLIYRNECVTVDLSVNRRYTSSSSVEPSTDFGFTIALSGFAVESGTVKYRRSCGKS</sequence>
<comment type="caution">
    <text evidence="3">The sequence shown here is derived from an EMBL/GenBank/DDBJ whole genome shotgun (WGS) entry which is preliminary data.</text>
</comment>
<comment type="similarity">
    <text evidence="1">Belongs to the LptD family.</text>
</comment>